<dbReference type="CDD" id="cd02812">
    <property type="entry name" value="PcrB_like"/>
    <property type="match status" value="1"/>
</dbReference>
<dbReference type="Pfam" id="PF01884">
    <property type="entry name" value="PcrB"/>
    <property type="match status" value="1"/>
</dbReference>
<evidence type="ECO:0000256" key="3">
    <source>
        <dbReference type="ARBA" id="ARBA00022679"/>
    </source>
</evidence>
<keyword evidence="6 10" id="KW-0443">Lipid metabolism</keyword>
<evidence type="ECO:0000313" key="12">
    <source>
        <dbReference type="Proteomes" id="UP000243250"/>
    </source>
</evidence>
<protein>
    <recommendedName>
        <fullName evidence="10">Geranylgeranylglyceryl phosphate synthase</fullName>
        <shortName evidence="10">GGGP synthase</shortName>
        <shortName evidence="10">GGGPS</shortName>
        <ecNumber evidence="10">2.5.1.41</ecNumber>
    </recommendedName>
    <alternativeName>
        <fullName evidence="10">(S)-3-O-geranylgeranylglyceryl phosphate synthase</fullName>
    </alternativeName>
    <alternativeName>
        <fullName evidence="10">Phosphoglycerol geranylgeranyltransferase</fullName>
    </alternativeName>
</protein>
<reference evidence="12" key="1">
    <citation type="submission" date="2016-10" db="EMBL/GenBank/DDBJ databases">
        <authorList>
            <person name="Varghese N."/>
            <person name="Submissions S."/>
        </authorList>
    </citation>
    <scope>NUCLEOTIDE SEQUENCE [LARGE SCALE GENOMIC DNA]</scope>
    <source>
        <strain evidence="12">CGMCC 1.8711</strain>
    </source>
</reference>
<feature type="binding site" evidence="10">
    <location>
        <position position="192"/>
    </location>
    <ligand>
        <name>sn-glycerol 1-phosphate</name>
        <dbReference type="ChEBI" id="CHEBI:57685"/>
    </ligand>
</feature>
<proteinExistence type="inferred from homology"/>
<dbReference type="GO" id="GO:0046474">
    <property type="term" value="P:glycerophospholipid biosynthetic process"/>
    <property type="evidence" value="ECO:0007669"/>
    <property type="project" value="UniProtKB-UniRule"/>
</dbReference>
<evidence type="ECO:0000256" key="5">
    <source>
        <dbReference type="ARBA" id="ARBA00022842"/>
    </source>
</evidence>
<dbReference type="STRING" id="555875.SAMN04488124_0861"/>
<dbReference type="InterPro" id="IPR038597">
    <property type="entry name" value="GGGP/HepGP_synthase_sf"/>
</dbReference>
<evidence type="ECO:0000256" key="7">
    <source>
        <dbReference type="ARBA" id="ARBA00023209"/>
    </source>
</evidence>
<comment type="cofactor">
    <cofactor evidence="10">
        <name>Mg(2+)</name>
        <dbReference type="ChEBI" id="CHEBI:18420"/>
    </cofactor>
</comment>
<dbReference type="Proteomes" id="UP000243250">
    <property type="component" value="Unassembled WGS sequence"/>
</dbReference>
<dbReference type="NCBIfam" id="NF003199">
    <property type="entry name" value="PRK04169.1-3"/>
    <property type="match status" value="1"/>
</dbReference>
<comment type="function">
    <text evidence="10">Prenyltransferase that catalyzes the transfer of the geranylgeranyl moiety of geranylgeranyl diphosphate (GGPP) to the C3 hydroxyl of sn-glycerol-1-phosphate (G1P). This reaction is the first ether-bond-formation step in the biosynthesis of archaeal membrane lipids.</text>
</comment>
<keyword evidence="5 10" id="KW-0460">Magnesium</keyword>
<dbReference type="NCBIfam" id="TIGR04147">
    <property type="entry name" value="GGGPS_Halobact"/>
    <property type="match status" value="1"/>
</dbReference>
<dbReference type="HAMAP" id="MF_00112">
    <property type="entry name" value="GGGP_HepGP_synthase"/>
    <property type="match status" value="1"/>
</dbReference>
<dbReference type="SUPFAM" id="SSF51395">
    <property type="entry name" value="FMN-linked oxidoreductases"/>
    <property type="match status" value="1"/>
</dbReference>
<evidence type="ECO:0000256" key="9">
    <source>
        <dbReference type="ARBA" id="ARBA00047288"/>
    </source>
</evidence>
<dbReference type="NCBIfam" id="TIGR01768">
    <property type="entry name" value="GGGP-family"/>
    <property type="match status" value="1"/>
</dbReference>
<feature type="binding site" evidence="10">
    <location>
        <position position="13"/>
    </location>
    <ligand>
        <name>sn-glycerol 1-phosphate</name>
        <dbReference type="ChEBI" id="CHEBI:57685"/>
    </ligand>
</feature>
<dbReference type="GO" id="GO:0000287">
    <property type="term" value="F:magnesium ion binding"/>
    <property type="evidence" value="ECO:0007669"/>
    <property type="project" value="UniProtKB-UniRule"/>
</dbReference>
<keyword evidence="3 10" id="KW-0808">Transferase</keyword>
<gene>
    <name evidence="11" type="ORF">SAMN04488124_0861</name>
</gene>
<dbReference type="PANTHER" id="PTHR40029">
    <property type="match status" value="1"/>
</dbReference>
<feature type="binding site" evidence="10">
    <location>
        <begin position="212"/>
        <end position="213"/>
    </location>
    <ligand>
        <name>sn-glycerol 1-phosphate</name>
        <dbReference type="ChEBI" id="CHEBI:57685"/>
    </ligand>
</feature>
<dbReference type="AlphaFoldDB" id="A0A1I6G4I7"/>
<comment type="subcellular location">
    <subcellularLocation>
        <location evidence="10">Cytoplasm</location>
    </subcellularLocation>
</comment>
<comment type="caution">
    <text evidence="10">Lacks conserved residue(s) required for the propagation of feature annotation.</text>
</comment>
<comment type="catalytic activity">
    <reaction evidence="9 10">
        <text>sn-glycerol 1-phosphate + (2E,6E,10E)-geranylgeranyl diphosphate = sn-3-O-(geranylgeranyl)glycerol 1-phosphate + diphosphate</text>
        <dbReference type="Rhea" id="RHEA:23404"/>
        <dbReference type="ChEBI" id="CHEBI:33019"/>
        <dbReference type="ChEBI" id="CHEBI:57677"/>
        <dbReference type="ChEBI" id="CHEBI:57685"/>
        <dbReference type="ChEBI" id="CHEBI:58756"/>
        <dbReference type="EC" id="2.5.1.41"/>
    </reaction>
</comment>
<dbReference type="InterPro" id="IPR008205">
    <property type="entry name" value="GGGP_HepGP_synthase"/>
</dbReference>
<keyword evidence="7 10" id="KW-0594">Phospholipid biosynthesis</keyword>
<dbReference type="PANTHER" id="PTHR40029:SF2">
    <property type="entry name" value="HEPTAPRENYLGLYCERYL PHOSPHATE SYNTHASE"/>
    <property type="match status" value="1"/>
</dbReference>
<comment type="pathway">
    <text evidence="10">Membrane lipid metabolism; glycerophospholipid metabolism.</text>
</comment>
<organism evidence="11 12">
    <name type="scientific">Halogeometricum limi</name>
    <dbReference type="NCBI Taxonomy" id="555875"/>
    <lineage>
        <taxon>Archaea</taxon>
        <taxon>Methanobacteriati</taxon>
        <taxon>Methanobacteriota</taxon>
        <taxon>Stenosarchaea group</taxon>
        <taxon>Halobacteria</taxon>
        <taxon>Halobacteriales</taxon>
        <taxon>Haloferacaceae</taxon>
        <taxon>Halogeometricum</taxon>
    </lineage>
</organism>
<feature type="binding site" evidence="10">
    <location>
        <position position="42"/>
    </location>
    <ligand>
        <name>Mg(2+)</name>
        <dbReference type="ChEBI" id="CHEBI:18420"/>
    </ligand>
</feature>
<evidence type="ECO:0000256" key="10">
    <source>
        <dbReference type="HAMAP-Rule" id="MF_00112"/>
    </source>
</evidence>
<dbReference type="GO" id="GO:0047294">
    <property type="term" value="F:phosphoglycerol geranylgeranyltransferase activity"/>
    <property type="evidence" value="ECO:0007669"/>
    <property type="project" value="UniProtKB-UniRule"/>
</dbReference>
<evidence type="ECO:0000256" key="4">
    <source>
        <dbReference type="ARBA" id="ARBA00022723"/>
    </source>
</evidence>
<comment type="similarity">
    <text evidence="10">Belongs to the GGGP/HepGP synthase family. Group I subfamily.</text>
</comment>
<evidence type="ECO:0000313" key="11">
    <source>
        <dbReference type="EMBL" id="SFR37123.1"/>
    </source>
</evidence>
<keyword evidence="4 10" id="KW-0479">Metal-binding</keyword>
<dbReference type="OrthoDB" id="49758at2157"/>
<dbReference type="GO" id="GO:0005737">
    <property type="term" value="C:cytoplasm"/>
    <property type="evidence" value="ECO:0007669"/>
    <property type="project" value="UniProtKB-SubCell"/>
</dbReference>
<keyword evidence="2 10" id="KW-0444">Lipid biosynthesis</keyword>
<name>A0A1I6G4I7_9EURY</name>
<keyword evidence="8 10" id="KW-1208">Phospholipid metabolism</keyword>
<dbReference type="InterPro" id="IPR039074">
    <property type="entry name" value="GGGP/HepGP_synthase_I"/>
</dbReference>
<dbReference type="EMBL" id="FOYS01000001">
    <property type="protein sequence ID" value="SFR37123.1"/>
    <property type="molecule type" value="Genomic_DNA"/>
</dbReference>
<feature type="binding site" evidence="10">
    <location>
        <position position="15"/>
    </location>
    <ligand>
        <name>Mg(2+)</name>
        <dbReference type="ChEBI" id="CHEBI:18420"/>
    </ligand>
</feature>
<feature type="binding site" evidence="10">
    <location>
        <begin position="162"/>
        <end position="167"/>
    </location>
    <ligand>
        <name>sn-glycerol 1-phosphate</name>
        <dbReference type="ChEBI" id="CHEBI:57685"/>
    </ligand>
</feature>
<keyword evidence="1 10" id="KW-0963">Cytoplasm</keyword>
<evidence type="ECO:0000256" key="1">
    <source>
        <dbReference type="ARBA" id="ARBA00022490"/>
    </source>
</evidence>
<evidence type="ECO:0000256" key="8">
    <source>
        <dbReference type="ARBA" id="ARBA00023264"/>
    </source>
</evidence>
<dbReference type="GO" id="GO:0120536">
    <property type="term" value="F:heptaprenylglyceryl phosphate synthase activity"/>
    <property type="evidence" value="ECO:0007669"/>
    <property type="project" value="UniProtKB-ARBA"/>
</dbReference>
<keyword evidence="12" id="KW-1185">Reference proteome</keyword>
<dbReference type="EC" id="2.5.1.41" evidence="10"/>
<accession>A0A1I6G4I7</accession>
<evidence type="ECO:0000256" key="2">
    <source>
        <dbReference type="ARBA" id="ARBA00022516"/>
    </source>
</evidence>
<evidence type="ECO:0000256" key="6">
    <source>
        <dbReference type="ARBA" id="ARBA00023098"/>
    </source>
</evidence>
<dbReference type="RefSeq" id="WP_089877047.1">
    <property type="nucleotide sequence ID" value="NZ_FOYS01000001.1"/>
</dbReference>
<dbReference type="Gene3D" id="3.20.20.390">
    <property type="entry name" value="FMN-linked oxidoreductases"/>
    <property type="match status" value="1"/>
</dbReference>
<dbReference type="InterPro" id="IPR026417">
    <property type="entry name" value="GGGPS_halobacteria"/>
</dbReference>
<sequence length="241" mass="26500">MTGPWTEWNHVLKVDPDKDLVDGETFEDVCQTGTDAIEIGGTLDITADKMQRVVDACAEHDVPLYQEPSNPGVVVDDDALDGYLIPTVFNAKDAFWITGAHKEWVRIENGMDWDRTHTEAYIVLNPDASVAQLTDANCDLAVDDVASYAAVAERMFGQEIIYVEYSGMFGDTEKVKAAHDALDESTLFYGGGVSDYDAAYEMGQYSDVVVVGDLLHDEGVDAVRETVEGARDAMRERSEAE</sequence>
<dbReference type="UniPathway" id="UPA00940"/>